<dbReference type="AlphaFoldDB" id="A0A177B607"/>
<organism evidence="1 2">
    <name type="scientific">Intoshia linei</name>
    <dbReference type="NCBI Taxonomy" id="1819745"/>
    <lineage>
        <taxon>Eukaryota</taxon>
        <taxon>Metazoa</taxon>
        <taxon>Spiralia</taxon>
        <taxon>Lophotrochozoa</taxon>
        <taxon>Mesozoa</taxon>
        <taxon>Orthonectida</taxon>
        <taxon>Rhopaluridae</taxon>
        <taxon>Intoshia</taxon>
    </lineage>
</organism>
<dbReference type="EMBL" id="LWCA01000240">
    <property type="protein sequence ID" value="OAF69718.1"/>
    <property type="molecule type" value="Genomic_DNA"/>
</dbReference>
<name>A0A177B607_9BILA</name>
<accession>A0A177B607</accession>
<proteinExistence type="predicted"/>
<dbReference type="Proteomes" id="UP000078046">
    <property type="component" value="Unassembled WGS sequence"/>
</dbReference>
<evidence type="ECO:0000313" key="2">
    <source>
        <dbReference type="Proteomes" id="UP000078046"/>
    </source>
</evidence>
<gene>
    <name evidence="1" type="ORF">A3Q56_02573</name>
</gene>
<keyword evidence="2" id="KW-1185">Reference proteome</keyword>
<reference evidence="1 2" key="1">
    <citation type="submission" date="2016-04" db="EMBL/GenBank/DDBJ databases">
        <title>The genome of Intoshia linei affirms orthonectids as highly simplified spiralians.</title>
        <authorList>
            <person name="Mikhailov K.V."/>
            <person name="Slusarev G.S."/>
            <person name="Nikitin M.A."/>
            <person name="Logacheva M.D."/>
            <person name="Penin A."/>
            <person name="Aleoshin V."/>
            <person name="Panchin Y.V."/>
        </authorList>
    </citation>
    <scope>NUCLEOTIDE SEQUENCE [LARGE SCALE GENOMIC DNA]</scope>
    <source>
        <strain evidence="1">Intl2013</strain>
        <tissue evidence="1">Whole animal</tissue>
    </source>
</reference>
<evidence type="ECO:0000313" key="1">
    <source>
        <dbReference type="EMBL" id="OAF69718.1"/>
    </source>
</evidence>
<comment type="caution">
    <text evidence="1">The sequence shown here is derived from an EMBL/GenBank/DDBJ whole genome shotgun (WGS) entry which is preliminary data.</text>
</comment>
<protein>
    <submittedName>
        <fullName evidence="1">Uncharacterized protein</fullName>
    </submittedName>
</protein>
<sequence length="23" mass="2860">MLCAQQRQYHLQYSSAYSFECFR</sequence>